<evidence type="ECO:0000256" key="4">
    <source>
        <dbReference type="ARBA" id="ARBA00022801"/>
    </source>
</evidence>
<dbReference type="EMBL" id="DTMM01000179">
    <property type="protein sequence ID" value="HFT93944.1"/>
    <property type="molecule type" value="Genomic_DNA"/>
</dbReference>
<dbReference type="InterPro" id="IPR051406">
    <property type="entry name" value="PLD_domain"/>
</dbReference>
<accession>A0A7C3LXS0</accession>
<name>A0A7C3LXS0_9BACT</name>
<evidence type="ECO:0000256" key="1">
    <source>
        <dbReference type="ARBA" id="ARBA00000798"/>
    </source>
</evidence>
<dbReference type="Gene3D" id="3.30.870.10">
    <property type="entry name" value="Endonuclease Chain A"/>
    <property type="match status" value="1"/>
</dbReference>
<reference evidence="8" key="1">
    <citation type="journal article" date="2020" name="mSystems">
        <title>Genome- and Community-Level Interaction Insights into Carbon Utilization and Element Cycling Functions of Hydrothermarchaeota in Hydrothermal Sediment.</title>
        <authorList>
            <person name="Zhou Z."/>
            <person name="Liu Y."/>
            <person name="Xu W."/>
            <person name="Pan J."/>
            <person name="Luo Z.H."/>
            <person name="Li M."/>
        </authorList>
    </citation>
    <scope>NUCLEOTIDE SEQUENCE [LARGE SCALE GENOMIC DNA]</scope>
    <source>
        <strain evidence="8">SpSt-902</strain>
    </source>
</reference>
<gene>
    <name evidence="8" type="ORF">ENX03_08450</name>
</gene>
<dbReference type="AlphaFoldDB" id="A0A7C3LXS0"/>
<dbReference type="GO" id="GO:0016042">
    <property type="term" value="P:lipid catabolic process"/>
    <property type="evidence" value="ECO:0007669"/>
    <property type="project" value="UniProtKB-KW"/>
</dbReference>
<keyword evidence="5" id="KW-0442">Lipid degradation</keyword>
<evidence type="ECO:0000256" key="5">
    <source>
        <dbReference type="ARBA" id="ARBA00022963"/>
    </source>
</evidence>
<dbReference type="GO" id="GO:0016891">
    <property type="term" value="F:RNA endonuclease activity producing 5'-phosphomonoesters, hydrolytic mechanism"/>
    <property type="evidence" value="ECO:0007669"/>
    <property type="project" value="TreeGrafter"/>
</dbReference>
<keyword evidence="6" id="KW-0443">Lipid metabolism</keyword>
<dbReference type="EC" id="3.1.4.4" evidence="3"/>
<dbReference type="CDD" id="cd09116">
    <property type="entry name" value="PLDc_Nuc_like"/>
    <property type="match status" value="1"/>
</dbReference>
<evidence type="ECO:0000313" key="8">
    <source>
        <dbReference type="EMBL" id="HFT93944.1"/>
    </source>
</evidence>
<evidence type="ECO:0000259" key="7">
    <source>
        <dbReference type="Pfam" id="PF13091"/>
    </source>
</evidence>
<comment type="similarity">
    <text evidence="2">Belongs to the phospholipase D family.</text>
</comment>
<feature type="domain" description="Phospholipase D-like" evidence="7">
    <location>
        <begin position="2"/>
        <end position="141"/>
    </location>
</feature>
<dbReference type="Pfam" id="PF13091">
    <property type="entry name" value="PLDc_2"/>
    <property type="match status" value="1"/>
</dbReference>
<proteinExistence type="inferred from homology"/>
<dbReference type="GO" id="GO:0004630">
    <property type="term" value="F:phospholipase D activity"/>
    <property type="evidence" value="ECO:0007669"/>
    <property type="project" value="UniProtKB-EC"/>
</dbReference>
<protein>
    <recommendedName>
        <fullName evidence="3">phospholipase D</fullName>
        <ecNumber evidence="3">3.1.4.4</ecNumber>
    </recommendedName>
</protein>
<comment type="caution">
    <text evidence="8">The sequence shown here is derived from an EMBL/GenBank/DDBJ whole genome shotgun (WGS) entry which is preliminary data.</text>
</comment>
<evidence type="ECO:0000256" key="6">
    <source>
        <dbReference type="ARBA" id="ARBA00023098"/>
    </source>
</evidence>
<sequence length="160" mass="18966">MAMIDRAKKTIDIAMYSFTDRAIADALLRAARRGVRIRIYRDRIQVRDRGDKTRRLLESKVGREHITVLVKRNSSRNIMHLKAYEIDGLILRTGSANWSPPGEGAYCRRGYRSLHAQQDNNLFLTMDRREVRNFEKTFSRIFHRESNRMWRPEMGRRKKG</sequence>
<dbReference type="PANTHER" id="PTHR43856:SF1">
    <property type="entry name" value="MITOCHONDRIAL CARDIOLIPIN HYDROLASE"/>
    <property type="match status" value="1"/>
</dbReference>
<dbReference type="SUPFAM" id="SSF56024">
    <property type="entry name" value="Phospholipase D/nuclease"/>
    <property type="match status" value="1"/>
</dbReference>
<evidence type="ECO:0000256" key="2">
    <source>
        <dbReference type="ARBA" id="ARBA00008664"/>
    </source>
</evidence>
<evidence type="ECO:0000256" key="3">
    <source>
        <dbReference type="ARBA" id="ARBA00012027"/>
    </source>
</evidence>
<keyword evidence="4" id="KW-0378">Hydrolase</keyword>
<dbReference type="PANTHER" id="PTHR43856">
    <property type="entry name" value="CARDIOLIPIN HYDROLASE"/>
    <property type="match status" value="1"/>
</dbReference>
<organism evidence="8">
    <name type="scientific">Leptospirillum ferriphilum</name>
    <dbReference type="NCBI Taxonomy" id="178606"/>
    <lineage>
        <taxon>Bacteria</taxon>
        <taxon>Pseudomonadati</taxon>
        <taxon>Nitrospirota</taxon>
        <taxon>Nitrospiria</taxon>
        <taxon>Nitrospirales</taxon>
        <taxon>Nitrospiraceae</taxon>
        <taxon>Leptospirillum</taxon>
    </lineage>
</organism>
<dbReference type="InterPro" id="IPR025202">
    <property type="entry name" value="PLD-like_dom"/>
</dbReference>
<comment type="catalytic activity">
    <reaction evidence="1">
        <text>a 1,2-diacyl-sn-glycero-3-phosphocholine + H2O = a 1,2-diacyl-sn-glycero-3-phosphate + choline + H(+)</text>
        <dbReference type="Rhea" id="RHEA:14445"/>
        <dbReference type="ChEBI" id="CHEBI:15354"/>
        <dbReference type="ChEBI" id="CHEBI:15377"/>
        <dbReference type="ChEBI" id="CHEBI:15378"/>
        <dbReference type="ChEBI" id="CHEBI:57643"/>
        <dbReference type="ChEBI" id="CHEBI:58608"/>
        <dbReference type="EC" id="3.1.4.4"/>
    </reaction>
</comment>